<dbReference type="EMBL" id="GBRH01219001">
    <property type="protein sequence ID" value="JAD78894.1"/>
    <property type="molecule type" value="Transcribed_RNA"/>
</dbReference>
<keyword evidence="1" id="KW-0131">Cell cycle</keyword>
<keyword evidence="1" id="KW-0645">Protease</keyword>
<reference evidence="1" key="2">
    <citation type="journal article" date="2015" name="Data Brief">
        <title>Shoot transcriptome of the giant reed, Arundo donax.</title>
        <authorList>
            <person name="Barrero R.A."/>
            <person name="Guerrero F.D."/>
            <person name="Moolhuijzen P."/>
            <person name="Goolsby J.A."/>
            <person name="Tidwell J."/>
            <person name="Bellgard S.E."/>
            <person name="Bellgard M.I."/>
        </authorList>
    </citation>
    <scope>NUCLEOTIDE SEQUENCE</scope>
    <source>
        <tissue evidence="1">Shoot tissue taken approximately 20 cm above the soil surface</tissue>
    </source>
</reference>
<keyword evidence="1" id="KW-0378">Hydrolase</keyword>
<dbReference type="GO" id="GO:0006508">
    <property type="term" value="P:proteolysis"/>
    <property type="evidence" value="ECO:0007669"/>
    <property type="project" value="UniProtKB-KW"/>
</dbReference>
<name>A0A0A9CRC2_ARUDO</name>
<protein>
    <submittedName>
        <fullName evidence="1">Precursor of protein cell division protease ftsh-like protein</fullName>
    </submittedName>
</protein>
<dbReference type="GO" id="GO:0051301">
    <property type="term" value="P:cell division"/>
    <property type="evidence" value="ECO:0007669"/>
    <property type="project" value="UniProtKB-KW"/>
</dbReference>
<keyword evidence="1" id="KW-0132">Cell division</keyword>
<proteinExistence type="predicted"/>
<sequence>MAGGKRAWGGRR</sequence>
<organism evidence="1">
    <name type="scientific">Arundo donax</name>
    <name type="common">Giant reed</name>
    <name type="synonym">Donax arundinaceus</name>
    <dbReference type="NCBI Taxonomy" id="35708"/>
    <lineage>
        <taxon>Eukaryota</taxon>
        <taxon>Viridiplantae</taxon>
        <taxon>Streptophyta</taxon>
        <taxon>Embryophyta</taxon>
        <taxon>Tracheophyta</taxon>
        <taxon>Spermatophyta</taxon>
        <taxon>Magnoliopsida</taxon>
        <taxon>Liliopsida</taxon>
        <taxon>Poales</taxon>
        <taxon>Poaceae</taxon>
        <taxon>PACMAD clade</taxon>
        <taxon>Arundinoideae</taxon>
        <taxon>Arundineae</taxon>
        <taxon>Arundo</taxon>
    </lineage>
</organism>
<dbReference type="GO" id="GO:0008233">
    <property type="term" value="F:peptidase activity"/>
    <property type="evidence" value="ECO:0007669"/>
    <property type="project" value="UniProtKB-KW"/>
</dbReference>
<evidence type="ECO:0000313" key="1">
    <source>
        <dbReference type="EMBL" id="JAD78894.1"/>
    </source>
</evidence>
<accession>A0A0A9CRC2</accession>
<reference evidence="1" key="1">
    <citation type="submission" date="2014-09" db="EMBL/GenBank/DDBJ databases">
        <authorList>
            <person name="Magalhaes I.L.F."/>
            <person name="Oliveira U."/>
            <person name="Santos F.R."/>
            <person name="Vidigal T.H.D.A."/>
            <person name="Brescovit A.D."/>
            <person name="Santos A.J."/>
        </authorList>
    </citation>
    <scope>NUCLEOTIDE SEQUENCE</scope>
    <source>
        <tissue evidence="1">Shoot tissue taken approximately 20 cm above the soil surface</tissue>
    </source>
</reference>